<keyword evidence="2" id="KW-1185">Reference proteome</keyword>
<evidence type="ECO:0000313" key="1">
    <source>
        <dbReference type="EMBL" id="KAF5835042.1"/>
    </source>
</evidence>
<gene>
    <name evidence="1" type="ORF">DUNSADRAFT_7985</name>
</gene>
<name>A0ABQ7GK98_DUNSA</name>
<reference evidence="1" key="1">
    <citation type="submission" date="2017-08" db="EMBL/GenBank/DDBJ databases">
        <authorList>
            <person name="Polle J.E."/>
            <person name="Barry K."/>
            <person name="Cushman J."/>
            <person name="Schmutz J."/>
            <person name="Tran D."/>
            <person name="Hathwaick L.T."/>
            <person name="Yim W.C."/>
            <person name="Jenkins J."/>
            <person name="Mckie-Krisberg Z.M."/>
            <person name="Prochnik S."/>
            <person name="Lindquist E."/>
            <person name="Dockter R.B."/>
            <person name="Adam C."/>
            <person name="Molina H."/>
            <person name="Bunkerborg J."/>
            <person name="Jin E."/>
            <person name="Buchheim M."/>
            <person name="Magnuson J."/>
        </authorList>
    </citation>
    <scope>NUCLEOTIDE SEQUENCE</scope>
    <source>
        <strain evidence="1">CCAP 19/18</strain>
    </source>
</reference>
<evidence type="ECO:0008006" key="3">
    <source>
        <dbReference type="Google" id="ProtNLM"/>
    </source>
</evidence>
<dbReference type="EMBL" id="MU069725">
    <property type="protein sequence ID" value="KAF5835042.1"/>
    <property type="molecule type" value="Genomic_DNA"/>
</dbReference>
<protein>
    <recommendedName>
        <fullName evidence="3">Encoded protein</fullName>
    </recommendedName>
</protein>
<sequence length="95" mass="11214">MPRKSLKQLIQIPNHANHPVFTCYRNTCNPAPTDFWAYPVHCRCCICRFGSEVDVQPCSLFEERICMQWLLVDMAHGCHQDRLLPPHYLKAWCWP</sequence>
<comment type="caution">
    <text evidence="1">The sequence shown here is derived from an EMBL/GenBank/DDBJ whole genome shotgun (WGS) entry which is preliminary data.</text>
</comment>
<organism evidence="1 2">
    <name type="scientific">Dunaliella salina</name>
    <name type="common">Green alga</name>
    <name type="synonym">Protococcus salinus</name>
    <dbReference type="NCBI Taxonomy" id="3046"/>
    <lineage>
        <taxon>Eukaryota</taxon>
        <taxon>Viridiplantae</taxon>
        <taxon>Chlorophyta</taxon>
        <taxon>core chlorophytes</taxon>
        <taxon>Chlorophyceae</taxon>
        <taxon>CS clade</taxon>
        <taxon>Chlamydomonadales</taxon>
        <taxon>Dunaliellaceae</taxon>
        <taxon>Dunaliella</taxon>
    </lineage>
</organism>
<proteinExistence type="predicted"/>
<dbReference type="Proteomes" id="UP000815325">
    <property type="component" value="Unassembled WGS sequence"/>
</dbReference>
<accession>A0ABQ7GK98</accession>
<evidence type="ECO:0000313" key="2">
    <source>
        <dbReference type="Proteomes" id="UP000815325"/>
    </source>
</evidence>